<evidence type="ECO:0000313" key="2">
    <source>
        <dbReference type="EMBL" id="GIL85814.1"/>
    </source>
</evidence>
<evidence type="ECO:0000256" key="1">
    <source>
        <dbReference type="SAM" id="Phobius"/>
    </source>
</evidence>
<evidence type="ECO:0000313" key="3">
    <source>
        <dbReference type="Proteomes" id="UP000747110"/>
    </source>
</evidence>
<reference evidence="2" key="1">
    <citation type="journal article" date="2021" name="Proc. Natl. Acad. Sci. U.S.A.">
        <title>Three genomes in the algal genus Volvox reveal the fate of a haploid sex-determining region after a transition to homothallism.</title>
        <authorList>
            <person name="Yamamoto K."/>
            <person name="Hamaji T."/>
            <person name="Kawai-Toyooka H."/>
            <person name="Matsuzaki R."/>
            <person name="Takahashi F."/>
            <person name="Nishimura Y."/>
            <person name="Kawachi M."/>
            <person name="Noguchi H."/>
            <person name="Minakuchi Y."/>
            <person name="Umen J.G."/>
            <person name="Toyoda A."/>
            <person name="Nozaki H."/>
        </authorList>
    </citation>
    <scope>NUCLEOTIDE SEQUENCE</scope>
    <source>
        <strain evidence="2">NIES-3786</strain>
    </source>
</reference>
<comment type="caution">
    <text evidence="2">The sequence shown here is derived from an EMBL/GenBank/DDBJ whole genome shotgun (WGS) entry which is preliminary data.</text>
</comment>
<gene>
    <name evidence="2" type="ORF">Vretifemale_14350</name>
</gene>
<accession>A0A8J4FTY0</accession>
<dbReference type="EMBL" id="BNCP01000034">
    <property type="protein sequence ID" value="GIL85814.1"/>
    <property type="molecule type" value="Genomic_DNA"/>
</dbReference>
<name>A0A8J4FTY0_9CHLO</name>
<keyword evidence="1" id="KW-0472">Membrane</keyword>
<feature type="transmembrane region" description="Helical" evidence="1">
    <location>
        <begin position="7"/>
        <end position="29"/>
    </location>
</feature>
<dbReference type="AlphaFoldDB" id="A0A8J4FTY0"/>
<keyword evidence="1" id="KW-1133">Transmembrane helix</keyword>
<dbReference type="Proteomes" id="UP000747110">
    <property type="component" value="Unassembled WGS sequence"/>
</dbReference>
<protein>
    <submittedName>
        <fullName evidence="2">Uncharacterized protein</fullName>
    </submittedName>
</protein>
<sequence>MAASNVFWFSIYFWLSSFLLASAAVKNSVSPFLLRFSSSPWKYLSVNDVRSSFGSATFVLVAMTYAAFTRRAGTPFSLKGPVTSKRPDGSWLRKMTLLPLKRPASRIRTVPGVMLARSWVGL</sequence>
<organism evidence="2 3">
    <name type="scientific">Volvox reticuliferus</name>
    <dbReference type="NCBI Taxonomy" id="1737510"/>
    <lineage>
        <taxon>Eukaryota</taxon>
        <taxon>Viridiplantae</taxon>
        <taxon>Chlorophyta</taxon>
        <taxon>core chlorophytes</taxon>
        <taxon>Chlorophyceae</taxon>
        <taxon>CS clade</taxon>
        <taxon>Chlamydomonadales</taxon>
        <taxon>Volvocaceae</taxon>
        <taxon>Volvox</taxon>
    </lineage>
</organism>
<keyword evidence="1" id="KW-0812">Transmembrane</keyword>
<keyword evidence="3" id="KW-1185">Reference proteome</keyword>
<proteinExistence type="predicted"/>
<feature type="transmembrane region" description="Helical" evidence="1">
    <location>
        <begin position="49"/>
        <end position="68"/>
    </location>
</feature>